<dbReference type="PANTHER" id="PTHR43394:SF23">
    <property type="entry name" value="ATP-BINDING CASSETTE SUBFAMILY B MEMBER 11, GENE 2"/>
    <property type="match status" value="1"/>
</dbReference>
<dbReference type="CDD" id="cd18577">
    <property type="entry name" value="ABC_6TM_Pgp_ABCB1_D1_like"/>
    <property type="match status" value="1"/>
</dbReference>
<dbReference type="CDD" id="cd03249">
    <property type="entry name" value="ABC_MTABC3_MDL1_MDL2"/>
    <property type="match status" value="2"/>
</dbReference>
<keyword evidence="15 28" id="KW-0472">Membrane</keyword>
<comment type="similarity">
    <text evidence="3">Belongs to the ABC transporter superfamily. ABCB family. Multidrug resistance exporter (TC 3.A.1.201) subfamily.</text>
</comment>
<dbReference type="GO" id="GO:0005743">
    <property type="term" value="C:mitochondrial inner membrane"/>
    <property type="evidence" value="ECO:0007669"/>
    <property type="project" value="TreeGrafter"/>
</dbReference>
<comment type="subcellular location">
    <subcellularLocation>
        <location evidence="2">Apical cell membrane</location>
        <topology evidence="2">Multi-pass membrane protein</topology>
    </subcellularLocation>
    <subcellularLocation>
        <location evidence="1">Recycling endosome membrane</location>
        <topology evidence="1">Multi-pass membrane protein</topology>
    </subcellularLocation>
</comment>
<dbReference type="Pfam" id="PF00005">
    <property type="entry name" value="ABC_tran"/>
    <property type="match status" value="2"/>
</dbReference>
<evidence type="ECO:0000256" key="11">
    <source>
        <dbReference type="ARBA" id="ARBA00022840"/>
    </source>
</evidence>
<evidence type="ECO:0000256" key="6">
    <source>
        <dbReference type="ARBA" id="ARBA00022553"/>
    </source>
</evidence>
<keyword evidence="32" id="KW-1185">Reference proteome</keyword>
<reference evidence="31" key="2">
    <citation type="submission" date="2025-09" db="UniProtKB">
        <authorList>
            <consortium name="Ensembl"/>
        </authorList>
    </citation>
    <scope>IDENTIFICATION</scope>
</reference>
<keyword evidence="16" id="KW-0325">Glycoprotein</keyword>
<dbReference type="GO" id="GO:0015125">
    <property type="term" value="F:bile acid transmembrane transporter activity"/>
    <property type="evidence" value="ECO:0007669"/>
    <property type="project" value="UniProtKB-ARBA"/>
</dbReference>
<comment type="catalytic activity">
    <reaction evidence="20">
        <text>pravastatin(in) + ATP + H2O = pravastatin(out) + ADP + phosphate + H(+)</text>
        <dbReference type="Rhea" id="RHEA:63908"/>
        <dbReference type="ChEBI" id="CHEBI:15377"/>
        <dbReference type="ChEBI" id="CHEBI:15378"/>
        <dbReference type="ChEBI" id="CHEBI:30616"/>
        <dbReference type="ChEBI" id="CHEBI:43474"/>
        <dbReference type="ChEBI" id="CHEBI:63660"/>
        <dbReference type="ChEBI" id="CHEBI:456216"/>
    </reaction>
    <physiologicalReaction direction="left-to-right" evidence="20">
        <dbReference type="Rhea" id="RHEA:63909"/>
    </physiologicalReaction>
</comment>
<dbReference type="PROSITE" id="PS00211">
    <property type="entry name" value="ABC_TRANSPORTER_1"/>
    <property type="match status" value="1"/>
</dbReference>
<keyword evidence="9" id="KW-0547">Nucleotide-binding</keyword>
<evidence type="ECO:0000313" key="32">
    <source>
        <dbReference type="Proteomes" id="UP000694568"/>
    </source>
</evidence>
<dbReference type="InterPro" id="IPR003439">
    <property type="entry name" value="ABC_transporter-like_ATP-bd"/>
</dbReference>
<feature type="transmembrane region" description="Helical" evidence="28">
    <location>
        <begin position="327"/>
        <end position="346"/>
    </location>
</feature>
<keyword evidence="10" id="KW-0967">Endosome</keyword>
<feature type="domain" description="ABC transmembrane type-1" evidence="30">
    <location>
        <begin position="712"/>
        <end position="999"/>
    </location>
</feature>
<evidence type="ECO:0000256" key="20">
    <source>
        <dbReference type="ARBA" id="ARBA00047914"/>
    </source>
</evidence>
<feature type="transmembrane region" description="Helical" evidence="28">
    <location>
        <begin position="115"/>
        <end position="139"/>
    </location>
</feature>
<keyword evidence="5" id="KW-1003">Cell membrane</keyword>
<evidence type="ECO:0000256" key="3">
    <source>
        <dbReference type="ARBA" id="ARBA00007577"/>
    </source>
</evidence>
<dbReference type="Pfam" id="PF00664">
    <property type="entry name" value="ABC_membrane"/>
    <property type="match status" value="2"/>
</dbReference>
<comment type="catalytic activity">
    <reaction evidence="24">
        <text>tauroursodeoxycholate(in) + ATP + H2O = tauroursodeoxycholate(out) + ADP + phosphate + H(+)</text>
        <dbReference type="Rhea" id="RHEA:50072"/>
        <dbReference type="ChEBI" id="CHEBI:15377"/>
        <dbReference type="ChEBI" id="CHEBI:15378"/>
        <dbReference type="ChEBI" id="CHEBI:30616"/>
        <dbReference type="ChEBI" id="CHEBI:43474"/>
        <dbReference type="ChEBI" id="CHEBI:132028"/>
        <dbReference type="ChEBI" id="CHEBI:456216"/>
    </reaction>
    <physiologicalReaction direction="left-to-right" evidence="24">
        <dbReference type="Rhea" id="RHEA:50073"/>
    </physiologicalReaction>
</comment>
<evidence type="ECO:0000256" key="14">
    <source>
        <dbReference type="ARBA" id="ARBA00022989"/>
    </source>
</evidence>
<dbReference type="AlphaFoldDB" id="A0A8C9ZNK0"/>
<gene>
    <name evidence="31" type="primary">abcb11b</name>
</gene>
<dbReference type="GeneTree" id="ENSGT00940000157564"/>
<evidence type="ECO:0000259" key="29">
    <source>
        <dbReference type="PROSITE" id="PS50893"/>
    </source>
</evidence>
<dbReference type="InterPro" id="IPR039421">
    <property type="entry name" value="Type_1_exporter"/>
</dbReference>
<dbReference type="FunFam" id="1.20.1560.10:FF:000046">
    <property type="entry name" value="ATP-binding cassette subfamily B member 11"/>
    <property type="match status" value="1"/>
</dbReference>
<evidence type="ECO:0000256" key="9">
    <source>
        <dbReference type="ARBA" id="ARBA00022741"/>
    </source>
</evidence>
<evidence type="ECO:0000256" key="25">
    <source>
        <dbReference type="ARBA" id="ARBA00049525"/>
    </source>
</evidence>
<feature type="transmembrane region" description="Helical" evidence="28">
    <location>
        <begin position="215"/>
        <end position="237"/>
    </location>
</feature>
<feature type="domain" description="ABC transmembrane type-1" evidence="30">
    <location>
        <begin position="44"/>
        <end position="358"/>
    </location>
</feature>
<dbReference type="InterPro" id="IPR017871">
    <property type="entry name" value="ABC_transporter-like_CS"/>
</dbReference>
<sequence>YLASYTDVDITLIYCPGNDEQPAIRVGFFQLFRFATCKDVLMMVLGSVCAVLHGSAQPLMLLVFGLLTDTFIEYDIELNELSDDRKECVNNTIHFMNNSTWEMLLDIEYEMTLFAFYYVGIGAAVFLLGYFQISLWVTAAARQIQLVRKLYFSRVMRMEIGWFDCTSVGELNTRMSDDINKINDAIADQVAIFLQRFTTFVCGFCIGFVKGWKLTLVIVAASPMIGVGAGLMALFVAKLTGMELQAYAKAGAVADEVLTSIRTVAAFGGEKKEVQRYDRNLISAQRWGIRKGLIIGFFTGYMWLIIFLCYGLAFWYGSSLVVNTGEYTPGTLLQVFFGVLIAAMNLGQASSCLEAFAAGRGAATLIFETIEREPEIDCLSEAGYKLDRVKGDIEFHNVTFFYPSRPDVKILDQLSVAVKSGETTAFVGPSGAGKSTAIQLIQRFYDPKEGMVTLDGHDIRGLNIQWLRSLIGIVEQEPVLFATTIAENLRYGRPNVSMEDIVSAAKEANAYNFIMDLPQQFDTLVGEGGGQMSGGQKQRIAIARALVRKPRILLLDMATSALDNESEAIVQEALDNVRKGRTTISIAHRLSTIKNADVIVGFEHGRAVEKGKHNELLERKGVYFTLVTLQSQGDKALNEKARQSRANFGASVRQRSRSQLSNLMPESFAPIAIERGPRDAVSQADKSEEEIVEPAPVGRILKYNIPEWPYMLFGSFGAAINGGVNPVYSLLFSQILATFSVTDPVAQRKEIDSICLFFVMVGVVSFFTQMLQGYAFSKSGELLTRRLRRLGFHAMLGQEIGWFDDHRNSPGALTTRLATDASQVQGATGSQIGMIVNSLTNIGVAVLMSFYFSWKLTLLILCFLPFIALSGGFQAKMLTGFAKQDKEAMEVAGRISGEALNNIRTIAGLGKEKIFVDMYEAQLDGPYQAALKKAKVYGACYGFAQCVIFLTNSASYRFGGYLVQQEGLHFSLVFRVISAIVTSGTALGKASSYTPDYAKAKISAARFFQLLDRVPQISVYSDTGDKWDNFQGNIEFIDCKFTYPTRPDIQVLNGLNVSVKPGQTLAFVGSSGCGKSTSVQLLERFYDPDHGRVLIDGHDSTGVSVPFLRSKIGIVSQEPILFDCSIEENIKYGDNSREISMNEVISAAKKAQLHDFVMSLPEKYDTNVGAQGSQLSRGQKQRIAIARAIIRDPKILLLDEATSALDTESEKTVQEALDKAREGRTCIVIAHRLSTIQNSDIIAVMSRGFVIEKGPHDQLMALKGAYYKLVTTGAPIS</sequence>
<dbReference type="GO" id="GO:0016887">
    <property type="term" value="F:ATP hydrolysis activity"/>
    <property type="evidence" value="ECO:0007669"/>
    <property type="project" value="InterPro"/>
</dbReference>
<comment type="subunit">
    <text evidence="27">Interacts with HAX1. Interacts with the adapter protein complex 2 (AP-2) throught AP2A2 or AP2A1; this interaction regulates cell membrane expression of ABCB11 through its internalization in a clathrin-dependent manner and its subsequent degradation.</text>
</comment>
<comment type="catalytic activity">
    <reaction evidence="25">
        <text>taurochenodeoxycholate(in) + ATP + H2O = taurochenodeoxycholate(out) + ADP + phosphate + H(+)</text>
        <dbReference type="Rhea" id="RHEA:50064"/>
        <dbReference type="ChEBI" id="CHEBI:9407"/>
        <dbReference type="ChEBI" id="CHEBI:15377"/>
        <dbReference type="ChEBI" id="CHEBI:15378"/>
        <dbReference type="ChEBI" id="CHEBI:30616"/>
        <dbReference type="ChEBI" id="CHEBI:43474"/>
        <dbReference type="ChEBI" id="CHEBI:456216"/>
    </reaction>
    <physiologicalReaction direction="left-to-right" evidence="25">
        <dbReference type="Rhea" id="RHEA:50065"/>
    </physiologicalReaction>
</comment>
<evidence type="ECO:0000256" key="22">
    <source>
        <dbReference type="ARBA" id="ARBA00048732"/>
    </source>
</evidence>
<dbReference type="PROSITE" id="PS50929">
    <property type="entry name" value="ABC_TM1F"/>
    <property type="match status" value="2"/>
</dbReference>
<evidence type="ECO:0000256" key="4">
    <source>
        <dbReference type="ARBA" id="ARBA00022448"/>
    </source>
</evidence>
<evidence type="ECO:0000256" key="23">
    <source>
        <dbReference type="ARBA" id="ARBA00049216"/>
    </source>
</evidence>
<feature type="domain" description="ABC transporter" evidence="29">
    <location>
        <begin position="1034"/>
        <end position="1272"/>
    </location>
</feature>
<comment type="catalytic activity">
    <reaction evidence="22">
        <text>cholate(in) + ATP + H2O = cholate(out) + ADP + phosphate + H(+)</text>
        <dbReference type="Rhea" id="RHEA:50048"/>
        <dbReference type="ChEBI" id="CHEBI:15377"/>
        <dbReference type="ChEBI" id="CHEBI:15378"/>
        <dbReference type="ChEBI" id="CHEBI:29747"/>
        <dbReference type="ChEBI" id="CHEBI:30616"/>
        <dbReference type="ChEBI" id="CHEBI:43474"/>
        <dbReference type="ChEBI" id="CHEBI:456216"/>
    </reaction>
    <physiologicalReaction direction="left-to-right" evidence="22">
        <dbReference type="Rhea" id="RHEA:50049"/>
    </physiologicalReaction>
</comment>
<feature type="transmembrane region" description="Helical" evidence="28">
    <location>
        <begin position="832"/>
        <end position="852"/>
    </location>
</feature>
<evidence type="ECO:0000256" key="10">
    <source>
        <dbReference type="ARBA" id="ARBA00022753"/>
    </source>
</evidence>
<keyword evidence="13" id="KW-1278">Translocase</keyword>
<proteinExistence type="inferred from homology"/>
<dbReference type="GO" id="GO:0015421">
    <property type="term" value="F:ABC-type oligopeptide transporter activity"/>
    <property type="evidence" value="ECO:0007669"/>
    <property type="project" value="TreeGrafter"/>
</dbReference>
<comment type="catalytic activity">
    <reaction evidence="23">
        <text>glycochenodeoxycholate(in) + ATP + H2O = glycochenodeoxycholate(out) + ADP + phosphate + H(+)</text>
        <dbReference type="Rhea" id="RHEA:50060"/>
        <dbReference type="ChEBI" id="CHEBI:15377"/>
        <dbReference type="ChEBI" id="CHEBI:15378"/>
        <dbReference type="ChEBI" id="CHEBI:30616"/>
        <dbReference type="ChEBI" id="CHEBI:36252"/>
        <dbReference type="ChEBI" id="CHEBI:43474"/>
        <dbReference type="ChEBI" id="CHEBI:456216"/>
    </reaction>
    <physiologicalReaction direction="left-to-right" evidence="23">
        <dbReference type="Rhea" id="RHEA:50061"/>
    </physiologicalReaction>
</comment>
<evidence type="ECO:0000256" key="24">
    <source>
        <dbReference type="ARBA" id="ARBA00049271"/>
    </source>
</evidence>
<dbReference type="GO" id="GO:0015722">
    <property type="term" value="P:canalicular bile acid transport"/>
    <property type="evidence" value="ECO:0007669"/>
    <property type="project" value="UniProtKB-ARBA"/>
</dbReference>
<keyword evidence="11" id="KW-0067">ATP-binding</keyword>
<protein>
    <recommendedName>
        <fullName evidence="17">Bile salt export pump</fullName>
    </recommendedName>
</protein>
<dbReference type="GO" id="GO:0005524">
    <property type="term" value="F:ATP binding"/>
    <property type="evidence" value="ECO:0007669"/>
    <property type="project" value="UniProtKB-KW"/>
</dbReference>
<comment type="catalytic activity">
    <reaction evidence="18">
        <text>taurocholate(in) + ATP + H2O = taurocholate(out) + ADP + phosphate + H(+)</text>
        <dbReference type="Rhea" id="RHEA:50052"/>
        <dbReference type="ChEBI" id="CHEBI:15377"/>
        <dbReference type="ChEBI" id="CHEBI:15378"/>
        <dbReference type="ChEBI" id="CHEBI:30616"/>
        <dbReference type="ChEBI" id="CHEBI:36257"/>
        <dbReference type="ChEBI" id="CHEBI:43474"/>
        <dbReference type="ChEBI" id="CHEBI:456216"/>
    </reaction>
    <physiologicalReaction direction="left-to-right" evidence="18">
        <dbReference type="Rhea" id="RHEA:50053"/>
    </physiologicalReaction>
</comment>
<dbReference type="Gene3D" id="1.20.1560.10">
    <property type="entry name" value="ABC transporter type 1, transmembrane domain"/>
    <property type="match status" value="2"/>
</dbReference>
<dbReference type="InterPro" id="IPR027417">
    <property type="entry name" value="P-loop_NTPase"/>
</dbReference>
<dbReference type="SUPFAM" id="SSF90123">
    <property type="entry name" value="ABC transporter transmembrane region"/>
    <property type="match status" value="2"/>
</dbReference>
<feature type="transmembrane region" description="Helical" evidence="28">
    <location>
        <begin position="751"/>
        <end position="776"/>
    </location>
</feature>
<dbReference type="GO" id="GO:0090374">
    <property type="term" value="P:oligopeptide export from mitochondrion"/>
    <property type="evidence" value="ECO:0007669"/>
    <property type="project" value="TreeGrafter"/>
</dbReference>
<feature type="transmembrane region" description="Helical" evidence="28">
    <location>
        <begin position="858"/>
        <end position="879"/>
    </location>
</feature>
<evidence type="ECO:0000256" key="28">
    <source>
        <dbReference type="SAM" id="Phobius"/>
    </source>
</evidence>
<dbReference type="SMART" id="SM00382">
    <property type="entry name" value="AAA"/>
    <property type="match status" value="2"/>
</dbReference>
<reference evidence="31" key="1">
    <citation type="submission" date="2025-08" db="UniProtKB">
        <authorList>
            <consortium name="Ensembl"/>
        </authorList>
    </citation>
    <scope>IDENTIFICATION</scope>
</reference>
<evidence type="ECO:0000256" key="27">
    <source>
        <dbReference type="ARBA" id="ARBA00049709"/>
    </source>
</evidence>
<evidence type="ECO:0000256" key="15">
    <source>
        <dbReference type="ARBA" id="ARBA00023136"/>
    </source>
</evidence>
<dbReference type="Ensembl" id="ENSSLUT00000044469.1">
    <property type="protein sequence ID" value="ENSSLUP00000043099.1"/>
    <property type="gene ID" value="ENSSLUG00000003360.1"/>
</dbReference>
<evidence type="ECO:0000256" key="8">
    <source>
        <dbReference type="ARBA" id="ARBA00022737"/>
    </source>
</evidence>
<keyword evidence="4" id="KW-0813">Transport</keyword>
<evidence type="ECO:0000256" key="2">
    <source>
        <dbReference type="ARBA" id="ARBA00004424"/>
    </source>
</evidence>
<evidence type="ECO:0000256" key="13">
    <source>
        <dbReference type="ARBA" id="ARBA00022967"/>
    </source>
</evidence>
<dbReference type="InterPro" id="IPR036640">
    <property type="entry name" value="ABC1_TM_sf"/>
</dbReference>
<evidence type="ECO:0000256" key="7">
    <source>
        <dbReference type="ARBA" id="ARBA00022692"/>
    </source>
</evidence>
<feature type="transmembrane region" description="Helical" evidence="28">
    <location>
        <begin position="293"/>
        <end position="315"/>
    </location>
</feature>
<organism evidence="31 32">
    <name type="scientific">Sander lucioperca</name>
    <name type="common">Pike-perch</name>
    <name type="synonym">Perca lucioperca</name>
    <dbReference type="NCBI Taxonomy" id="283035"/>
    <lineage>
        <taxon>Eukaryota</taxon>
        <taxon>Metazoa</taxon>
        <taxon>Chordata</taxon>
        <taxon>Craniata</taxon>
        <taxon>Vertebrata</taxon>
        <taxon>Euteleostomi</taxon>
        <taxon>Actinopterygii</taxon>
        <taxon>Neopterygii</taxon>
        <taxon>Teleostei</taxon>
        <taxon>Neoteleostei</taxon>
        <taxon>Acanthomorphata</taxon>
        <taxon>Eupercaria</taxon>
        <taxon>Perciformes</taxon>
        <taxon>Percoidei</taxon>
        <taxon>Percidae</taxon>
        <taxon>Luciopercinae</taxon>
        <taxon>Sander</taxon>
    </lineage>
</organism>
<evidence type="ECO:0000256" key="1">
    <source>
        <dbReference type="ARBA" id="ARBA00004195"/>
    </source>
</evidence>
<feature type="domain" description="ABC transporter" evidence="29">
    <location>
        <begin position="393"/>
        <end position="629"/>
    </location>
</feature>
<evidence type="ECO:0000256" key="18">
    <source>
        <dbReference type="ARBA" id="ARBA00047495"/>
    </source>
</evidence>
<dbReference type="FunFam" id="1.20.1560.10:FF:000018">
    <property type="entry name" value="ATP-binding cassette subfamily B member 11"/>
    <property type="match status" value="1"/>
</dbReference>
<keyword evidence="7 28" id="KW-0812">Transmembrane</keyword>
<keyword evidence="14 28" id="KW-1133">Transmembrane helix</keyword>
<name>A0A8C9ZNK0_SANLU</name>
<dbReference type="InterPro" id="IPR011527">
    <property type="entry name" value="ABC1_TM_dom"/>
</dbReference>
<evidence type="ECO:0000256" key="16">
    <source>
        <dbReference type="ARBA" id="ARBA00023180"/>
    </source>
</evidence>
<evidence type="ECO:0000256" key="17">
    <source>
        <dbReference type="ARBA" id="ARBA00023630"/>
    </source>
</evidence>
<accession>A0A8C9ZNK0</accession>
<keyword evidence="8" id="KW-0677">Repeat</keyword>
<dbReference type="FunFam" id="3.40.50.300:FF:000479">
    <property type="entry name" value="Multidrug resistance protein 1A"/>
    <property type="match status" value="2"/>
</dbReference>
<comment type="catalytic activity">
    <reaction evidence="19">
        <text>glycocholate(in) + ATP + H2O = glycocholate(out) + ADP + phosphate + H(+)</text>
        <dbReference type="Rhea" id="RHEA:50056"/>
        <dbReference type="ChEBI" id="CHEBI:15377"/>
        <dbReference type="ChEBI" id="CHEBI:15378"/>
        <dbReference type="ChEBI" id="CHEBI:29746"/>
        <dbReference type="ChEBI" id="CHEBI:30616"/>
        <dbReference type="ChEBI" id="CHEBI:43474"/>
        <dbReference type="ChEBI" id="CHEBI:456216"/>
    </reaction>
    <physiologicalReaction direction="left-to-right" evidence="19">
        <dbReference type="Rhea" id="RHEA:50057"/>
    </physiologicalReaction>
</comment>
<dbReference type="Proteomes" id="UP000694568">
    <property type="component" value="Unplaced"/>
</dbReference>
<dbReference type="CDD" id="cd18578">
    <property type="entry name" value="ABC_6TM_Pgp_ABCB1_D2_like"/>
    <property type="match status" value="1"/>
</dbReference>
<keyword evidence="12" id="KW-0832">Ubl conjugation</keyword>
<evidence type="ECO:0000313" key="31">
    <source>
        <dbReference type="Ensembl" id="ENSSLUP00000043099.1"/>
    </source>
</evidence>
<dbReference type="PANTHER" id="PTHR43394">
    <property type="entry name" value="ATP-DEPENDENT PERMEASE MDL1, MITOCHONDRIAL"/>
    <property type="match status" value="1"/>
</dbReference>
<dbReference type="InterPro" id="IPR003593">
    <property type="entry name" value="AAA+_ATPase"/>
</dbReference>
<comment type="catalytic activity">
    <reaction evidence="21">
        <text>glycoursodeoxycholate(in) + ATP + H2O = glycoursodeoxycholate(out) + ADP + phosphate + H(+)</text>
        <dbReference type="Rhea" id="RHEA:50068"/>
        <dbReference type="ChEBI" id="CHEBI:15377"/>
        <dbReference type="ChEBI" id="CHEBI:15378"/>
        <dbReference type="ChEBI" id="CHEBI:30616"/>
        <dbReference type="ChEBI" id="CHEBI:43474"/>
        <dbReference type="ChEBI" id="CHEBI:132030"/>
        <dbReference type="ChEBI" id="CHEBI:456216"/>
    </reaction>
    <physiologicalReaction direction="left-to-right" evidence="21">
        <dbReference type="Rhea" id="RHEA:50069"/>
    </physiologicalReaction>
</comment>
<evidence type="ECO:0000256" key="12">
    <source>
        <dbReference type="ARBA" id="ARBA00022843"/>
    </source>
</evidence>
<feature type="transmembrane region" description="Helical" evidence="28">
    <location>
        <begin position="190"/>
        <end position="209"/>
    </location>
</feature>
<keyword evidence="6" id="KW-0597">Phosphoprotein</keyword>
<dbReference type="GO" id="GO:0055038">
    <property type="term" value="C:recycling endosome membrane"/>
    <property type="evidence" value="ECO:0007669"/>
    <property type="project" value="UniProtKB-SubCell"/>
</dbReference>
<dbReference type="PROSITE" id="PS50893">
    <property type="entry name" value="ABC_TRANSPORTER_2"/>
    <property type="match status" value="2"/>
</dbReference>
<evidence type="ECO:0000256" key="5">
    <source>
        <dbReference type="ARBA" id="ARBA00022475"/>
    </source>
</evidence>
<feature type="transmembrane region" description="Helical" evidence="28">
    <location>
        <begin position="40"/>
        <end position="67"/>
    </location>
</feature>
<dbReference type="Gene3D" id="3.40.50.300">
    <property type="entry name" value="P-loop containing nucleotide triphosphate hydrolases"/>
    <property type="match status" value="2"/>
</dbReference>
<dbReference type="SUPFAM" id="SSF52540">
    <property type="entry name" value="P-loop containing nucleoside triphosphate hydrolases"/>
    <property type="match status" value="2"/>
</dbReference>
<dbReference type="GO" id="GO:0016324">
    <property type="term" value="C:apical plasma membrane"/>
    <property type="evidence" value="ECO:0007669"/>
    <property type="project" value="UniProtKB-SubCell"/>
</dbReference>
<evidence type="ECO:0000259" key="30">
    <source>
        <dbReference type="PROSITE" id="PS50929"/>
    </source>
</evidence>
<evidence type="ECO:0000256" key="19">
    <source>
        <dbReference type="ARBA" id="ARBA00047763"/>
    </source>
</evidence>
<evidence type="ECO:0000256" key="26">
    <source>
        <dbReference type="ARBA" id="ARBA00049631"/>
    </source>
</evidence>
<evidence type="ECO:0000256" key="21">
    <source>
        <dbReference type="ARBA" id="ARBA00048306"/>
    </source>
</evidence>
<dbReference type="FunFam" id="1.20.1560.10:FF:000051">
    <property type="entry name" value="ATP-binding cassette subfamily B member 11"/>
    <property type="match status" value="1"/>
</dbReference>
<comment type="function">
    <text evidence="26">Catalyzes the transport of the major hydrophobic bile salts, such as taurine and glycine-conjugated cholic acid across the canalicular membrane of hepatocytes in an ATP-dependent manner, therefore participates in hepatic bile acid homeostasis and consequently to lipid homeostasis through regulation of biliary lipid secretion in a bile salts dependent manner. Transports taurine-conjugated bile salts more rapidly than glycine-conjugated bile salts. Also transports non-bile acid compounds, such as pravastatin and fexofenadine in an ATP-dependent manner and may be involved in their biliary excretion.</text>
</comment>